<keyword evidence="2" id="KW-1185">Reference proteome</keyword>
<accession>A0AAV3ZYU9</accession>
<gene>
    <name evidence="1" type="ORF">PoB_002672200</name>
</gene>
<protein>
    <recommendedName>
        <fullName evidence="3">Secreted protein</fullName>
    </recommendedName>
</protein>
<comment type="caution">
    <text evidence="1">The sequence shown here is derived from an EMBL/GenBank/DDBJ whole genome shotgun (WGS) entry which is preliminary data.</text>
</comment>
<sequence>MLIRRLQVRYIFMLIRRLQYCSLATFGQCSCEARTLFVTTYIEQRKYKECALSSQLSNQESSFLTLSHRELLAGNWLTWEIPGKI</sequence>
<evidence type="ECO:0008006" key="3">
    <source>
        <dbReference type="Google" id="ProtNLM"/>
    </source>
</evidence>
<dbReference type="EMBL" id="BLXT01003064">
    <property type="protein sequence ID" value="GFO00217.1"/>
    <property type="molecule type" value="Genomic_DNA"/>
</dbReference>
<name>A0AAV3ZYU9_9GAST</name>
<dbReference type="Proteomes" id="UP000735302">
    <property type="component" value="Unassembled WGS sequence"/>
</dbReference>
<evidence type="ECO:0000313" key="2">
    <source>
        <dbReference type="Proteomes" id="UP000735302"/>
    </source>
</evidence>
<organism evidence="1 2">
    <name type="scientific">Plakobranchus ocellatus</name>
    <dbReference type="NCBI Taxonomy" id="259542"/>
    <lineage>
        <taxon>Eukaryota</taxon>
        <taxon>Metazoa</taxon>
        <taxon>Spiralia</taxon>
        <taxon>Lophotrochozoa</taxon>
        <taxon>Mollusca</taxon>
        <taxon>Gastropoda</taxon>
        <taxon>Heterobranchia</taxon>
        <taxon>Euthyneura</taxon>
        <taxon>Panpulmonata</taxon>
        <taxon>Sacoglossa</taxon>
        <taxon>Placobranchoidea</taxon>
        <taxon>Plakobranchidae</taxon>
        <taxon>Plakobranchus</taxon>
    </lineage>
</organism>
<dbReference type="AlphaFoldDB" id="A0AAV3ZYU9"/>
<reference evidence="1 2" key="1">
    <citation type="journal article" date="2021" name="Elife">
        <title>Chloroplast acquisition without the gene transfer in kleptoplastic sea slugs, Plakobranchus ocellatus.</title>
        <authorList>
            <person name="Maeda T."/>
            <person name="Takahashi S."/>
            <person name="Yoshida T."/>
            <person name="Shimamura S."/>
            <person name="Takaki Y."/>
            <person name="Nagai Y."/>
            <person name="Toyoda A."/>
            <person name="Suzuki Y."/>
            <person name="Arimoto A."/>
            <person name="Ishii H."/>
            <person name="Satoh N."/>
            <person name="Nishiyama T."/>
            <person name="Hasebe M."/>
            <person name="Maruyama T."/>
            <person name="Minagawa J."/>
            <person name="Obokata J."/>
            <person name="Shigenobu S."/>
        </authorList>
    </citation>
    <scope>NUCLEOTIDE SEQUENCE [LARGE SCALE GENOMIC DNA]</scope>
</reference>
<evidence type="ECO:0000313" key="1">
    <source>
        <dbReference type="EMBL" id="GFO00217.1"/>
    </source>
</evidence>
<proteinExistence type="predicted"/>